<dbReference type="Gene3D" id="3.40.50.410">
    <property type="entry name" value="von Willebrand factor, type A domain"/>
    <property type="match status" value="8"/>
</dbReference>
<evidence type="ECO:0000259" key="14">
    <source>
        <dbReference type="PROSITE" id="PS50234"/>
    </source>
</evidence>
<dbReference type="Pfam" id="PF01391">
    <property type="entry name" value="Collagen"/>
    <property type="match status" value="1"/>
</dbReference>
<dbReference type="PROSITE" id="PS50234">
    <property type="entry name" value="VWFA"/>
    <property type="match status" value="8"/>
</dbReference>
<feature type="domain" description="VWFA" evidence="14">
    <location>
        <begin position="1979"/>
        <end position="2180"/>
    </location>
</feature>
<keyword evidence="17" id="KW-1185">Reference proteome</keyword>
<dbReference type="Gene3D" id="4.10.410.10">
    <property type="entry name" value="Pancreatic trypsin inhibitor Kunitz domain"/>
    <property type="match status" value="2"/>
</dbReference>
<evidence type="ECO:0000256" key="12">
    <source>
        <dbReference type="ARBA" id="ARBA00044000"/>
    </source>
</evidence>
<dbReference type="InterPro" id="IPR036465">
    <property type="entry name" value="vWFA_dom_sf"/>
</dbReference>
<evidence type="ECO:0000256" key="3">
    <source>
        <dbReference type="ARBA" id="ARBA00022530"/>
    </source>
</evidence>
<keyword evidence="9" id="KW-0325">Glycoprotein</keyword>
<evidence type="ECO:0000256" key="11">
    <source>
        <dbReference type="ARBA" id="ARBA00043858"/>
    </source>
</evidence>
<accession>A0AAV3AKC7</accession>
<evidence type="ECO:0008006" key="18">
    <source>
        <dbReference type="Google" id="ProtNLM"/>
    </source>
</evidence>
<evidence type="ECO:0000256" key="1">
    <source>
        <dbReference type="ARBA" id="ARBA00004498"/>
    </source>
</evidence>
<evidence type="ECO:0000256" key="9">
    <source>
        <dbReference type="ARBA" id="ARBA00023180"/>
    </source>
</evidence>
<keyword evidence="2" id="KW-0964">Secreted</keyword>
<feature type="domain" description="BPTI/Kunitz inhibitor" evidence="15">
    <location>
        <begin position="2186"/>
        <end position="2237"/>
    </location>
</feature>
<dbReference type="PANTHER" id="PTHR24020:SF20">
    <property type="entry name" value="PH DOMAIN-CONTAINING PROTEIN"/>
    <property type="match status" value="1"/>
</dbReference>
<keyword evidence="3" id="KW-0272">Extracellular matrix</keyword>
<dbReference type="InterPro" id="IPR020901">
    <property type="entry name" value="Prtase_inh_Kunz-CS"/>
</dbReference>
<keyword evidence="10" id="KW-0379">Hydroxylation</keyword>
<dbReference type="FunFam" id="3.40.50.410:FF:000021">
    <property type="entry name" value="Collagen, type VI, alpha 3"/>
    <property type="match status" value="1"/>
</dbReference>
<dbReference type="GO" id="GO:0005589">
    <property type="term" value="C:collagen type VI trimer"/>
    <property type="evidence" value="ECO:0007669"/>
    <property type="project" value="UniProtKB-ARBA"/>
</dbReference>
<evidence type="ECO:0000256" key="5">
    <source>
        <dbReference type="ARBA" id="ARBA00022737"/>
    </source>
</evidence>
<dbReference type="InterPro" id="IPR002223">
    <property type="entry name" value="Kunitz_BPTI"/>
</dbReference>
<dbReference type="PRINTS" id="PR00759">
    <property type="entry name" value="BASICPTASE"/>
</dbReference>
<feature type="domain" description="VWFA" evidence="14">
    <location>
        <begin position="455"/>
        <end position="625"/>
    </location>
</feature>
<evidence type="ECO:0000256" key="6">
    <source>
        <dbReference type="ARBA" id="ARBA00022889"/>
    </source>
</evidence>
<comment type="function">
    <text evidence="11">Collagen VI acts as a cell-binding protein.</text>
</comment>
<feature type="domain" description="VWFA" evidence="14">
    <location>
        <begin position="1773"/>
        <end position="1916"/>
    </location>
</feature>
<dbReference type="InterPro" id="IPR050525">
    <property type="entry name" value="ECM_Assembly_Org"/>
</dbReference>
<keyword evidence="8" id="KW-1015">Disulfide bond</keyword>
<keyword evidence="5" id="KW-0677">Repeat</keyword>
<dbReference type="PROSITE" id="PS00280">
    <property type="entry name" value="BPTI_KUNITZ_1"/>
    <property type="match status" value="1"/>
</dbReference>
<evidence type="ECO:0000313" key="16">
    <source>
        <dbReference type="EMBL" id="DBA24891.1"/>
    </source>
</evidence>
<evidence type="ECO:0000256" key="7">
    <source>
        <dbReference type="ARBA" id="ARBA00023119"/>
    </source>
</evidence>
<feature type="domain" description="VWFA" evidence="14">
    <location>
        <begin position="828"/>
        <end position="1001"/>
    </location>
</feature>
<comment type="similarity">
    <text evidence="12">Belongs to the type VI collagen family.</text>
</comment>
<dbReference type="InterPro" id="IPR008160">
    <property type="entry name" value="Collagen"/>
</dbReference>
<comment type="subcellular location">
    <subcellularLocation>
        <location evidence="1">Secreted</location>
        <location evidence="1">Extracellular space</location>
        <location evidence="1">Extracellular matrix</location>
    </subcellularLocation>
</comment>
<feature type="compositionally biased region" description="Basic and acidic residues" evidence="13">
    <location>
        <begin position="1519"/>
        <end position="1531"/>
    </location>
</feature>
<evidence type="ECO:0000259" key="15">
    <source>
        <dbReference type="PROSITE" id="PS50279"/>
    </source>
</evidence>
<proteinExistence type="inferred from homology"/>
<dbReference type="FunFam" id="4.10.410.10:FF:000020">
    <property type="entry name" value="Collagen, type VI, alpha 3"/>
    <property type="match status" value="2"/>
</dbReference>
<feature type="compositionally biased region" description="Low complexity" evidence="13">
    <location>
        <begin position="1615"/>
        <end position="1646"/>
    </location>
</feature>
<dbReference type="Pfam" id="PF00092">
    <property type="entry name" value="VWA"/>
    <property type="match status" value="8"/>
</dbReference>
<dbReference type="Pfam" id="PF00014">
    <property type="entry name" value="Kunitz_BPTI"/>
    <property type="match status" value="2"/>
</dbReference>
<dbReference type="FunFam" id="3.40.50.410:FF:000004">
    <property type="entry name" value="collagen alpha-6(VI) chain"/>
    <property type="match status" value="5"/>
</dbReference>
<dbReference type="GO" id="GO:0004867">
    <property type="term" value="F:serine-type endopeptidase inhibitor activity"/>
    <property type="evidence" value="ECO:0007669"/>
    <property type="project" value="InterPro"/>
</dbReference>
<name>A0AAV3AKC7_PYXAD</name>
<sequence>MASKPSRKFVFPQESFDAAEDLKVTSKFLNNLCSNIATKIQASSKRYADIVFLVDSSSSIGTSVSQQIKAFISKIIKELDVGINKYRVGLAQYSGEAQTEFLLNTYDTKQQVIDHVEAITFRGGPLNTGSALDFLRSTFFVEEAGSRINQGLQQFAVVITSAKSQDIVTAYAQQLKSIGVTTIAVGIQNSDKKELEEIATDPFVFQLKDLQGTREVQEIVDTIVTQEMLQFSVIPDAPAVCSSASLADIVFVIDESSSIGDTNFQLTRVFLHKVINALETGLNNVRIGLVLYSDKPNLEFKLNTFEEKYEILDYITRLPYRGGQANTGAALNFVRKELFSKENGGRAEQGVQQIAVVMTNGQSKDEFGKQAAKLRRSGVEVFAVGFQNASKTELKRIASHPPRKHITNVKSFLQLSKLERKLKKLLCREIVVQSFAVPALVRTLREGCVDTEEADIYFLIDGSGSIYPEDFEDMKRFMTEVVSLFQVGPNRVRFGVVQYSDNPRIEFPLFMYTAQKTLKDAINQIYQLGGGTETGKALSSMKSLFAHAESDRPNKVPQSLIVITDGESQDRVTEAAAEIRGEGITVYAIGVKNAVEEQLEDIAGSKDKMFFVDNFDSLDLIKHELTRDLCTPEACKNMRADILFLIDSSGSISNSDYETMKEFMNSMVKQSEIGQDRVQIGLIQFSSETKEEFPLNKYNNKNEIQNAISSMQKLDQGTMTGVALQDALPYFSFAMGGRPGTKQYLIIVTDGESSDPVAKPAADIRSNGVDIYAIGVLNANNTQLLEIAGKQDRVFLEDSFDALTFLNKQIMFEICNPQDPCKRTEIADIIFLVDASSSITVSQFKIMQRFMEAVVNDSMVGKENVQFGVVTYGTTPEEQFPLKAYSTKLEVRKAIFALKRTKGYTYTGTALEYTQERFDPIYGGRPGIARIIILITDGATTKEDQHKLETVPQSLRNNGFIIFAVGVGKAKPEELQKIAGQPDRWFLVDNYNSLEALHGNITHIVCDESKPACAHQELDLVFLVDGSASISQNDFETSKAFMKEIVESFTIAENRVRIGVAQYSEDPQKEFFLNEHFSSLKMKDHIDQIVQLNQNTYTGKGLKFVKQFFDPANGSRKNQNVPQYLIVMTDGESHDTVDEEAAELRSNGVTIFSIGIGLKNSFQLIQIAGNPQNVFMVENFQDLDSIKRQIVSQVCEPTDEPSKDCNIEITVSVDYSRRIRPSTTSILQQKLNRFLPEVLQHISTLSNLSCTSGSPVNIQFRYAVPRQDSTFLFESDFEKYNEDILRKYIEVQSSVDSFLNVNFLESLWKKMQTLPTQKTKIILIFTDGLDDSVTTLKKTSESLRMQGLDGLLLVGLEGVQNFEELQEIEFGRGFSYEQPLSVGIYDLPSLMLKEIDTVAERKCCNVICKCLGQGGPRGLPGPPGSKGGPGQKGSQGHPGDEGGMGDRGSRGLNGTRGDNGCPGPRGPKGARGLRGDKGDDGENGIDGVPGEQGEHGTHGLPGEVGSPGPRGKKGPRGMPGERGEPGLRGDPGDLGLNNNVPGPKGQKGNPGRQGEPGNDGIQGETGNNGPEGPQGRRGPPGLKGERGIPGEQGIPGENGLQGIQGPRGLPGPPGLQGQQGFPGSQGTPGPVGASGAPGSQGPSGQKGEPGDRGEKGNTGIPGRRGLPGIDGIEGYGAPGKKGEKGHLGFPGYPGPQGDDGDPGSPGNRGPKGGRGRRGDSGRPGERGVPGERGPSGPRGPKGPPGPFSFTTCELVNFTKENCRSSQCPVYPTEVVFALDSSQDVSPAAFQRMKDIIVSLVEKLEISASNCPKGARVAVVTYNNNVKHLIRFSDFKKKSLLLDEIRKIVLQRTTAQRNIGEAMRYIGRNIFKRVRHGILMRKVAVFFANGKSQNSDSINTAVLELSALNIVPAVIAFDGVPNVKTAFAADESRRFQLFVWKRPQDQRLEVISHCTLCYDKCIPDEECELDPIPPTQIDMDIVFILDSSRSVRRDVFLQAKDFVSSMLDHIAVSSQPRARNTGARVALVQQASPSFLPNQNVSPVKTEFDLVSYNDRNQMKRHIREAVTQLEGPSSLGYSLQWTIENIFKKAPNARTHKVIFTILGSKTSSWDREKLKEISKRAKCDKFTLFVLAFGKEINHIELNELSSLPHEQHSLHLLTAEKPELTYAETFTQAFINLLNLAEKCLLDVNHGTRCRDFQRMWYYIKDIDACSQFWYGGCDGNGNRFSTENECLQACSSKHICQLKQEEGDCQDYILKWWYNSDQNECVQFWYGGCGGNRNQFETQDQCEAACLSSS</sequence>
<dbReference type="Proteomes" id="UP001181693">
    <property type="component" value="Unassembled WGS sequence"/>
</dbReference>
<dbReference type="CDD" id="cd01472">
    <property type="entry name" value="vWA_collagen"/>
    <property type="match status" value="3"/>
</dbReference>
<evidence type="ECO:0000256" key="13">
    <source>
        <dbReference type="SAM" id="MobiDB-lite"/>
    </source>
</evidence>
<dbReference type="GO" id="GO:0007155">
    <property type="term" value="P:cell adhesion"/>
    <property type="evidence" value="ECO:0007669"/>
    <property type="project" value="UniProtKB-KW"/>
</dbReference>
<dbReference type="SMART" id="SM00327">
    <property type="entry name" value="VWA"/>
    <property type="match status" value="8"/>
</dbReference>
<reference evidence="16" key="1">
    <citation type="thesis" date="2020" institute="ProQuest LLC" country="789 East Eisenhower Parkway, Ann Arbor, MI, USA">
        <title>Comparative Genomics and Chromosome Evolution.</title>
        <authorList>
            <person name="Mudd A.B."/>
        </authorList>
    </citation>
    <scope>NUCLEOTIDE SEQUENCE</scope>
    <source>
        <strain evidence="16">1538</strain>
        <tissue evidence="16">Blood</tissue>
    </source>
</reference>
<evidence type="ECO:0000256" key="4">
    <source>
        <dbReference type="ARBA" id="ARBA00022729"/>
    </source>
</evidence>
<gene>
    <name evidence="16" type="ORF">GDO54_012488</name>
</gene>
<feature type="domain" description="VWFA" evidence="14">
    <location>
        <begin position="248"/>
        <end position="422"/>
    </location>
</feature>
<dbReference type="CDD" id="cd22635">
    <property type="entry name" value="Kunitz_papilin"/>
    <property type="match status" value="1"/>
</dbReference>
<feature type="domain" description="VWFA" evidence="14">
    <location>
        <begin position="1019"/>
        <end position="1190"/>
    </location>
</feature>
<keyword evidence="6" id="KW-0130">Cell adhesion</keyword>
<dbReference type="InterPro" id="IPR002035">
    <property type="entry name" value="VWF_A"/>
</dbReference>
<dbReference type="PANTHER" id="PTHR24020">
    <property type="entry name" value="COLLAGEN ALPHA"/>
    <property type="match status" value="1"/>
</dbReference>
<dbReference type="SUPFAM" id="SSF53300">
    <property type="entry name" value="vWA-like"/>
    <property type="match status" value="9"/>
</dbReference>
<evidence type="ECO:0000256" key="8">
    <source>
        <dbReference type="ARBA" id="ARBA00023157"/>
    </source>
</evidence>
<feature type="compositionally biased region" description="Basic and acidic residues" evidence="13">
    <location>
        <begin position="1716"/>
        <end position="1729"/>
    </location>
</feature>
<keyword evidence="4" id="KW-0732">Signal</keyword>
<feature type="region of interest" description="Disordered" evidence="13">
    <location>
        <begin position="1415"/>
        <end position="1747"/>
    </location>
</feature>
<dbReference type="CDD" id="cd22630">
    <property type="entry name" value="Kunitz_collagen_alpha6_VI"/>
    <property type="match status" value="1"/>
</dbReference>
<dbReference type="PRINTS" id="PR00453">
    <property type="entry name" value="VWFADOMAIN"/>
</dbReference>
<dbReference type="FunFam" id="3.40.50.410:FF:000003">
    <property type="entry name" value="Collagen type VI alpha 3 chain"/>
    <property type="match status" value="1"/>
</dbReference>
<feature type="domain" description="BPTI/Kunitz inhibitor" evidence="15">
    <location>
        <begin position="2243"/>
        <end position="2293"/>
    </location>
</feature>
<dbReference type="FunFam" id="3.40.50.410:FF:000016">
    <property type="entry name" value="Collagen type VI alpha 3 chain"/>
    <property type="match status" value="1"/>
</dbReference>
<evidence type="ECO:0000256" key="10">
    <source>
        <dbReference type="ARBA" id="ARBA00023278"/>
    </source>
</evidence>
<dbReference type="CDD" id="cd01450">
    <property type="entry name" value="vWFA_subfamily_ECM"/>
    <property type="match status" value="3"/>
</dbReference>
<dbReference type="SMART" id="SM00131">
    <property type="entry name" value="KU"/>
    <property type="match status" value="2"/>
</dbReference>
<organism evidence="16 17">
    <name type="scientific">Pyxicephalus adspersus</name>
    <name type="common">African bullfrog</name>
    <dbReference type="NCBI Taxonomy" id="30357"/>
    <lineage>
        <taxon>Eukaryota</taxon>
        <taxon>Metazoa</taxon>
        <taxon>Chordata</taxon>
        <taxon>Craniata</taxon>
        <taxon>Vertebrata</taxon>
        <taxon>Euteleostomi</taxon>
        <taxon>Amphibia</taxon>
        <taxon>Batrachia</taxon>
        <taxon>Anura</taxon>
        <taxon>Neobatrachia</taxon>
        <taxon>Ranoidea</taxon>
        <taxon>Pyxicephalidae</taxon>
        <taxon>Pyxicephalinae</taxon>
        <taxon>Pyxicephalus</taxon>
    </lineage>
</organism>
<dbReference type="PROSITE" id="PS50279">
    <property type="entry name" value="BPTI_KUNITZ_2"/>
    <property type="match status" value="2"/>
</dbReference>
<keyword evidence="7" id="KW-0176">Collagen</keyword>
<dbReference type="SUPFAM" id="SSF57362">
    <property type="entry name" value="BPTI-like"/>
    <property type="match status" value="2"/>
</dbReference>
<comment type="caution">
    <text evidence="16">The sequence shown here is derived from an EMBL/GenBank/DDBJ whole genome shotgun (WGS) entry which is preliminary data.</text>
</comment>
<feature type="domain" description="VWFA" evidence="14">
    <location>
        <begin position="641"/>
        <end position="814"/>
    </location>
</feature>
<evidence type="ECO:0000256" key="2">
    <source>
        <dbReference type="ARBA" id="ARBA00022525"/>
    </source>
</evidence>
<feature type="compositionally biased region" description="Gly residues" evidence="13">
    <location>
        <begin position="1415"/>
        <end position="1433"/>
    </location>
</feature>
<feature type="domain" description="VWFA" evidence="14">
    <location>
        <begin position="49"/>
        <end position="223"/>
    </location>
</feature>
<dbReference type="EMBL" id="DYDO01000005">
    <property type="protein sequence ID" value="DBA24891.1"/>
    <property type="molecule type" value="Genomic_DNA"/>
</dbReference>
<dbReference type="InterPro" id="IPR036880">
    <property type="entry name" value="Kunitz_BPTI_sf"/>
</dbReference>
<protein>
    <recommendedName>
        <fullName evidence="18">Collagen alpha-6(VI) chain</fullName>
    </recommendedName>
</protein>
<feature type="compositionally biased region" description="Low complexity" evidence="13">
    <location>
        <begin position="1567"/>
        <end position="1580"/>
    </location>
</feature>
<evidence type="ECO:0000313" key="17">
    <source>
        <dbReference type="Proteomes" id="UP001181693"/>
    </source>
</evidence>